<dbReference type="EMBL" id="JBHUEL010000007">
    <property type="protein sequence ID" value="MFD1766778.1"/>
    <property type="molecule type" value="Genomic_DNA"/>
</dbReference>
<evidence type="ECO:0000256" key="4">
    <source>
        <dbReference type="ARBA" id="ARBA00016244"/>
    </source>
</evidence>
<evidence type="ECO:0000256" key="2">
    <source>
        <dbReference type="ARBA" id="ARBA00004613"/>
    </source>
</evidence>
<keyword evidence="5" id="KW-0964">Secreted</keyword>
<dbReference type="PANTHER" id="PTHR30033">
    <property type="entry name" value="FLAGELLAR HOOK-ASSOCIATED PROTEIN 1"/>
    <property type="match status" value="1"/>
</dbReference>
<gene>
    <name evidence="9" type="ORF">ACFSAG_07975</name>
</gene>
<feature type="domain" description="Flagellar hook-associated protein FlgK helical" evidence="8">
    <location>
        <begin position="3"/>
        <end position="141"/>
    </location>
</feature>
<evidence type="ECO:0000259" key="8">
    <source>
        <dbReference type="Pfam" id="PF22638"/>
    </source>
</evidence>
<comment type="similarity">
    <text evidence="3">Belongs to the flagella basal body rod proteins family.</text>
</comment>
<keyword evidence="9" id="KW-0282">Flagellum</keyword>
<dbReference type="InterPro" id="IPR002371">
    <property type="entry name" value="FlgK"/>
</dbReference>
<evidence type="ECO:0000313" key="10">
    <source>
        <dbReference type="Proteomes" id="UP001597215"/>
    </source>
</evidence>
<sequence length="263" mass="26586">MEAVNQGLRRARAGSSNEATLLDERDRLIDRISATLPVEISFDARGAVTLSAAANGDLLISGGTVAGLSTYAGADGRIGFTITPGGALVPSSGTLAGFAQGADHIAGQMEALDALALRFANEINGWNQSGLDANGNPGGALLSGSTASALAALALTANDVAAGDGSASNGNALSLANLRGANGIEAGWAALVSQQAQQAASARAQDTAASTRRDGAFAARDAVSEVDLDREAAELLRFQQAYEAAARTVQVARETMQSILDIF</sequence>
<dbReference type="RefSeq" id="WP_381513337.1">
    <property type="nucleotide sequence ID" value="NZ_JBHUEL010000007.1"/>
</dbReference>
<evidence type="ECO:0000259" key="7">
    <source>
        <dbReference type="Pfam" id="PF06429"/>
    </source>
</evidence>
<dbReference type="SUPFAM" id="SSF64518">
    <property type="entry name" value="Phase 1 flagellin"/>
    <property type="match status" value="1"/>
</dbReference>
<protein>
    <recommendedName>
        <fullName evidence="4">Flagellar hook-associated protein 1</fullName>
    </recommendedName>
</protein>
<evidence type="ECO:0000313" key="9">
    <source>
        <dbReference type="EMBL" id="MFD1766778.1"/>
    </source>
</evidence>
<comment type="caution">
    <text evidence="9">The sequence shown here is derived from an EMBL/GenBank/DDBJ whole genome shotgun (WGS) entry which is preliminary data.</text>
</comment>
<dbReference type="InterPro" id="IPR010930">
    <property type="entry name" value="Flg_bb/hook_C_dom"/>
</dbReference>
<dbReference type="Proteomes" id="UP001597215">
    <property type="component" value="Unassembled WGS sequence"/>
</dbReference>
<evidence type="ECO:0000256" key="3">
    <source>
        <dbReference type="ARBA" id="ARBA00009677"/>
    </source>
</evidence>
<dbReference type="Pfam" id="PF22638">
    <property type="entry name" value="FlgK_D1"/>
    <property type="match status" value="1"/>
</dbReference>
<feature type="domain" description="Flagellar basal-body/hook protein C-terminal" evidence="7">
    <location>
        <begin position="224"/>
        <end position="261"/>
    </location>
</feature>
<keyword evidence="6" id="KW-0975">Bacterial flagellum</keyword>
<keyword evidence="9" id="KW-0969">Cilium</keyword>
<dbReference type="InterPro" id="IPR053927">
    <property type="entry name" value="FlgK_helical"/>
</dbReference>
<dbReference type="Pfam" id="PF06429">
    <property type="entry name" value="Flg_bbr_C"/>
    <property type="match status" value="1"/>
</dbReference>
<reference evidence="10" key="1">
    <citation type="journal article" date="2019" name="Int. J. Syst. Evol. Microbiol.">
        <title>The Global Catalogue of Microorganisms (GCM) 10K type strain sequencing project: providing services to taxonomists for standard genome sequencing and annotation.</title>
        <authorList>
            <consortium name="The Broad Institute Genomics Platform"/>
            <consortium name="The Broad Institute Genome Sequencing Center for Infectious Disease"/>
            <person name="Wu L."/>
            <person name="Ma J."/>
        </authorList>
    </citation>
    <scope>NUCLEOTIDE SEQUENCE [LARGE SCALE GENOMIC DNA]</scope>
    <source>
        <strain evidence="10">CGMCC 1.12449</strain>
    </source>
</reference>
<evidence type="ECO:0000256" key="5">
    <source>
        <dbReference type="ARBA" id="ARBA00022525"/>
    </source>
</evidence>
<evidence type="ECO:0000256" key="1">
    <source>
        <dbReference type="ARBA" id="ARBA00004365"/>
    </source>
</evidence>
<proteinExistence type="inferred from homology"/>
<accession>A0ABW4MDE4</accession>
<organism evidence="9 10">
    <name type="scientific">Sphingorhabdus buctiana</name>
    <dbReference type="NCBI Taxonomy" id="1508805"/>
    <lineage>
        <taxon>Bacteria</taxon>
        <taxon>Pseudomonadati</taxon>
        <taxon>Pseudomonadota</taxon>
        <taxon>Alphaproteobacteria</taxon>
        <taxon>Sphingomonadales</taxon>
        <taxon>Sphingomonadaceae</taxon>
        <taxon>Sphingorhabdus</taxon>
    </lineage>
</organism>
<keyword evidence="10" id="KW-1185">Reference proteome</keyword>
<name>A0ABW4MDE4_9SPHN</name>
<keyword evidence="9" id="KW-0966">Cell projection</keyword>
<comment type="subcellular location">
    <subcellularLocation>
        <location evidence="1">Bacterial flagellum</location>
    </subcellularLocation>
    <subcellularLocation>
        <location evidence="2">Secreted</location>
    </subcellularLocation>
</comment>
<evidence type="ECO:0000256" key="6">
    <source>
        <dbReference type="ARBA" id="ARBA00023143"/>
    </source>
</evidence>